<organism evidence="2 3">
    <name type="scientific">Aurantiacibacter spongiae</name>
    <dbReference type="NCBI Taxonomy" id="2488860"/>
    <lineage>
        <taxon>Bacteria</taxon>
        <taxon>Pseudomonadati</taxon>
        <taxon>Pseudomonadota</taxon>
        <taxon>Alphaproteobacteria</taxon>
        <taxon>Sphingomonadales</taxon>
        <taxon>Erythrobacteraceae</taxon>
        <taxon>Aurantiacibacter</taxon>
    </lineage>
</organism>
<feature type="transmembrane region" description="Helical" evidence="1">
    <location>
        <begin position="37"/>
        <end position="55"/>
    </location>
</feature>
<proteinExistence type="predicted"/>
<reference evidence="2 3" key="1">
    <citation type="submission" date="2018-11" db="EMBL/GenBank/DDBJ databases">
        <title>Erythrobacter spongiae sp. nov., isolated from a marine sponge.</title>
        <authorList>
            <person name="Zhuang L."/>
            <person name="Luo L."/>
        </authorList>
    </citation>
    <scope>NUCLEOTIDE SEQUENCE [LARGE SCALE GENOMIC DNA]</scope>
    <source>
        <strain evidence="2 3">HN-E23</strain>
    </source>
</reference>
<accession>A0A3N5CSI7</accession>
<keyword evidence="3" id="KW-1185">Reference proteome</keyword>
<dbReference type="EMBL" id="RPFZ01000001">
    <property type="protein sequence ID" value="RPF71557.1"/>
    <property type="molecule type" value="Genomic_DNA"/>
</dbReference>
<dbReference type="Proteomes" id="UP000275232">
    <property type="component" value="Unassembled WGS sequence"/>
</dbReference>
<protein>
    <submittedName>
        <fullName evidence="2">GlsB/YeaQ/YmgE family stress response membrane protein</fullName>
    </submittedName>
</protein>
<gene>
    <name evidence="2" type="ORF">EG799_07945</name>
</gene>
<evidence type="ECO:0000313" key="2">
    <source>
        <dbReference type="EMBL" id="RPF71557.1"/>
    </source>
</evidence>
<dbReference type="RefSeq" id="WP_123880130.1">
    <property type="nucleotide sequence ID" value="NZ_RPFZ01000001.1"/>
</dbReference>
<comment type="caution">
    <text evidence="2">The sequence shown here is derived from an EMBL/GenBank/DDBJ whole genome shotgun (WGS) entry which is preliminary data.</text>
</comment>
<keyword evidence="1" id="KW-0472">Membrane</keyword>
<feature type="transmembrane region" description="Helical" evidence="1">
    <location>
        <begin position="6"/>
        <end position="25"/>
    </location>
</feature>
<keyword evidence="1" id="KW-1133">Transmembrane helix</keyword>
<evidence type="ECO:0000313" key="3">
    <source>
        <dbReference type="Proteomes" id="UP000275232"/>
    </source>
</evidence>
<name>A0A3N5CSI7_9SPHN</name>
<keyword evidence="1" id="KW-0812">Transmembrane</keyword>
<sequence>MRELVGLVFMVVAGAIVGWIAAFVARSDGTRALQHNVAAGILGALVAGIAISPALGTGEMLGESCRISALLVSLAGAVAFILPLNLFRLPDLR</sequence>
<evidence type="ECO:0000256" key="1">
    <source>
        <dbReference type="SAM" id="Phobius"/>
    </source>
</evidence>
<dbReference type="AlphaFoldDB" id="A0A3N5CSI7"/>
<feature type="transmembrane region" description="Helical" evidence="1">
    <location>
        <begin position="67"/>
        <end position="87"/>
    </location>
</feature>